<keyword evidence="4" id="KW-0206">Cytoskeleton</keyword>
<dbReference type="Proteomes" id="UP001230268">
    <property type="component" value="Unassembled WGS sequence"/>
</dbReference>
<protein>
    <submittedName>
        <fullName evidence="6">Uncharacterized protein</fullName>
    </submittedName>
</protein>
<dbReference type="GO" id="GO:0072686">
    <property type="term" value="C:mitotic spindle"/>
    <property type="evidence" value="ECO:0007669"/>
    <property type="project" value="TreeGrafter"/>
</dbReference>
<comment type="caution">
    <text evidence="6">The sequence shown here is derived from an EMBL/GenBank/DDBJ whole genome shotgun (WGS) entry which is preliminary data.</text>
</comment>
<dbReference type="InterPro" id="IPR047149">
    <property type="entry name" value="KIF11-like"/>
</dbReference>
<dbReference type="GO" id="GO:0051231">
    <property type="term" value="P:spindle elongation"/>
    <property type="evidence" value="ECO:0007669"/>
    <property type="project" value="TreeGrafter"/>
</dbReference>
<name>A0AAD8LJY2_BABGI</name>
<dbReference type="PANTHER" id="PTHR47970">
    <property type="entry name" value="KINESIN-LIKE PROTEIN KIF11"/>
    <property type="match status" value="1"/>
</dbReference>
<keyword evidence="2" id="KW-0963">Cytoplasm</keyword>
<dbReference type="EMBL" id="JAVEPI010000003">
    <property type="protein sequence ID" value="KAK1442942.1"/>
    <property type="molecule type" value="Genomic_DNA"/>
</dbReference>
<comment type="subcellular location">
    <subcellularLocation>
        <location evidence="1">Cytoplasm</location>
        <location evidence="1">Cytoskeleton</location>
    </subcellularLocation>
</comment>
<evidence type="ECO:0000256" key="2">
    <source>
        <dbReference type="ARBA" id="ARBA00022490"/>
    </source>
</evidence>
<keyword evidence="5" id="KW-0175">Coiled coil</keyword>
<evidence type="ECO:0000313" key="6">
    <source>
        <dbReference type="EMBL" id="KAK1442942.1"/>
    </source>
</evidence>
<reference evidence="6" key="1">
    <citation type="submission" date="2023-08" db="EMBL/GenBank/DDBJ databases">
        <title>Draft sequence of the Babesia gibsoni genome.</title>
        <authorList>
            <person name="Yamagishi J.Y."/>
            <person name="Xuan X.X."/>
        </authorList>
    </citation>
    <scope>NUCLEOTIDE SEQUENCE</scope>
    <source>
        <strain evidence="6">Azabu</strain>
    </source>
</reference>
<gene>
    <name evidence="6" type="ORF">BgAZ_304600</name>
</gene>
<keyword evidence="3" id="KW-0505">Motor protein</keyword>
<evidence type="ECO:0000313" key="7">
    <source>
        <dbReference type="Proteomes" id="UP001230268"/>
    </source>
</evidence>
<evidence type="ECO:0000256" key="4">
    <source>
        <dbReference type="ARBA" id="ARBA00023212"/>
    </source>
</evidence>
<dbReference type="GO" id="GO:0005876">
    <property type="term" value="C:spindle microtubule"/>
    <property type="evidence" value="ECO:0007669"/>
    <property type="project" value="TreeGrafter"/>
</dbReference>
<proteinExistence type="predicted"/>
<feature type="coiled-coil region" evidence="5">
    <location>
        <begin position="283"/>
        <end position="310"/>
    </location>
</feature>
<evidence type="ECO:0000256" key="5">
    <source>
        <dbReference type="SAM" id="Coils"/>
    </source>
</evidence>
<feature type="coiled-coil region" evidence="5">
    <location>
        <begin position="597"/>
        <end position="659"/>
    </location>
</feature>
<evidence type="ECO:0000256" key="1">
    <source>
        <dbReference type="ARBA" id="ARBA00004245"/>
    </source>
</evidence>
<dbReference type="PANTHER" id="PTHR47970:SF12">
    <property type="entry name" value="KINESIN FAMILY MEMBER 11"/>
    <property type="match status" value="1"/>
</dbReference>
<dbReference type="AlphaFoldDB" id="A0AAD8LJY2"/>
<keyword evidence="7" id="KW-1185">Reference proteome</keyword>
<dbReference type="GO" id="GO:0090307">
    <property type="term" value="P:mitotic spindle assembly"/>
    <property type="evidence" value="ECO:0007669"/>
    <property type="project" value="TreeGrafter"/>
</dbReference>
<accession>A0AAD8LJY2</accession>
<dbReference type="GO" id="GO:0008574">
    <property type="term" value="F:plus-end-directed microtubule motor activity"/>
    <property type="evidence" value="ECO:0007669"/>
    <property type="project" value="TreeGrafter"/>
</dbReference>
<organism evidence="6 7">
    <name type="scientific">Babesia gibsoni</name>
    <dbReference type="NCBI Taxonomy" id="33632"/>
    <lineage>
        <taxon>Eukaryota</taxon>
        <taxon>Sar</taxon>
        <taxon>Alveolata</taxon>
        <taxon>Apicomplexa</taxon>
        <taxon>Aconoidasida</taxon>
        <taxon>Piroplasmida</taxon>
        <taxon>Babesiidae</taxon>
        <taxon>Babesia</taxon>
    </lineage>
</organism>
<evidence type="ECO:0000256" key="3">
    <source>
        <dbReference type="ARBA" id="ARBA00023175"/>
    </source>
</evidence>
<sequence>MALFGNKSKGMSGDKAKGGKDENVVNMVALFNADGSFNKFQDAAPDNDKDEDVFDSASEFFSPAAYNRRGSNAGSAGWVNRTIAQVNRPEPRQAMKDIRLPRNAIDSPKIRETGARGDKFGMELEKRIVQEQCSPLKIYQHVAKSDSGEADDEGTLTDPFSACVSIAQSSINEETTYEYRDCHVAERPLNMKEIEQVIKNKISTSLLDFKEAQDNEVKTVLHDQEKKFKESLSGLENQLRELIDDSCRNLEESFKHALQGKTDLATFDDTIKNSINVAKEEMRSAFKDEIDKVNQRIEETEKVVQQSTKEGNRTIENKVDAISARIGEAEKVIIQTSDHIKAVESKLNKKVEGLSGEVAGKLADAIGNNAEAGEKVKVTEEQLGEMKKTIATFGEKLTNMNKEMEQHAERVLKQTDTRIDAKFERRSGIIIEQFNTQIEKRISELEIDTTLKESVEQLQDCVNKMQSTLPDVISQELDGRMDVLTTDVEDKLSQDVYRIIDGRLQKITNGLPKCISNTVDVKLRGVADARSEEEIRIRNAIWGAVEASVSQLVKRELEHVTRFIKEDVCRVKSDLDHLKLARGEYERERENTPNGQIEEVQAQLKDVNRSLERISHLSKECDNNISRLTKLLAEGEERVNEVNETRRRLKEEAALILDQTKESIYSYTRMIEESRKESEKAIDATIEALAVSIKESKDIINELKSANETHLMHVLPEKPFYYDDASLSHMRGQEHVMGPNAIPPSNLITLPQTYTVKEFYSPKVTTKLVCDGSTPTAPGEMQSPFCSVVPSDCLYGEPGDRIMVTPEAARDSPRRLEVKYVDMNGQLVKVTREHMTYDEMLARSPTASNRCYFSPSSPQHGNVYY</sequence>